<feature type="transmembrane region" description="Helical" evidence="1">
    <location>
        <begin position="73"/>
        <end position="99"/>
    </location>
</feature>
<name>A0A9P9JE93_9HYPO</name>
<keyword evidence="1" id="KW-0472">Membrane</keyword>
<gene>
    <name evidence="2" type="ORF">EDB81DRAFT_407764</name>
</gene>
<evidence type="ECO:0000313" key="3">
    <source>
        <dbReference type="Proteomes" id="UP000738349"/>
    </source>
</evidence>
<dbReference type="EMBL" id="JAGMUV010000005">
    <property type="protein sequence ID" value="KAH7156949.1"/>
    <property type="molecule type" value="Genomic_DNA"/>
</dbReference>
<keyword evidence="1" id="KW-0812">Transmembrane</keyword>
<evidence type="ECO:0000313" key="2">
    <source>
        <dbReference type="EMBL" id="KAH7156949.1"/>
    </source>
</evidence>
<reference evidence="2" key="1">
    <citation type="journal article" date="2021" name="Nat. Commun.">
        <title>Genetic determinants of endophytism in the Arabidopsis root mycobiome.</title>
        <authorList>
            <person name="Mesny F."/>
            <person name="Miyauchi S."/>
            <person name="Thiergart T."/>
            <person name="Pickel B."/>
            <person name="Atanasova L."/>
            <person name="Karlsson M."/>
            <person name="Huettel B."/>
            <person name="Barry K.W."/>
            <person name="Haridas S."/>
            <person name="Chen C."/>
            <person name="Bauer D."/>
            <person name="Andreopoulos W."/>
            <person name="Pangilinan J."/>
            <person name="LaButti K."/>
            <person name="Riley R."/>
            <person name="Lipzen A."/>
            <person name="Clum A."/>
            <person name="Drula E."/>
            <person name="Henrissat B."/>
            <person name="Kohler A."/>
            <person name="Grigoriev I.V."/>
            <person name="Martin F.M."/>
            <person name="Hacquard S."/>
        </authorList>
    </citation>
    <scope>NUCLEOTIDE SEQUENCE</scope>
    <source>
        <strain evidence="2">MPI-CAGE-AT-0147</strain>
    </source>
</reference>
<dbReference type="Proteomes" id="UP000738349">
    <property type="component" value="Unassembled WGS sequence"/>
</dbReference>
<feature type="transmembrane region" description="Helical" evidence="1">
    <location>
        <begin position="12"/>
        <end position="34"/>
    </location>
</feature>
<evidence type="ECO:0000256" key="1">
    <source>
        <dbReference type="SAM" id="Phobius"/>
    </source>
</evidence>
<comment type="caution">
    <text evidence="2">The sequence shown here is derived from an EMBL/GenBank/DDBJ whole genome shotgun (WGS) entry which is preliminary data.</text>
</comment>
<keyword evidence="3" id="KW-1185">Reference proteome</keyword>
<accession>A0A9P9JE93</accession>
<dbReference type="AlphaFoldDB" id="A0A9P9JE93"/>
<keyword evidence="1" id="KW-1133">Transmembrane helix</keyword>
<protein>
    <submittedName>
        <fullName evidence="2">Uncharacterized protein</fullName>
    </submittedName>
</protein>
<proteinExistence type="predicted"/>
<sequence>MKDLQMTTTLCPFVYVMLYVCPTRVITFVLVRYYSRTVLAEDPRLRGPMSHVLTSPRLSHRYRPSSSGRHEVVIWWAMFAGAISLHCFEVPLPTAIVFFKEQS</sequence>
<organism evidence="2 3">
    <name type="scientific">Dactylonectria macrodidyma</name>
    <dbReference type="NCBI Taxonomy" id="307937"/>
    <lineage>
        <taxon>Eukaryota</taxon>
        <taxon>Fungi</taxon>
        <taxon>Dikarya</taxon>
        <taxon>Ascomycota</taxon>
        <taxon>Pezizomycotina</taxon>
        <taxon>Sordariomycetes</taxon>
        <taxon>Hypocreomycetidae</taxon>
        <taxon>Hypocreales</taxon>
        <taxon>Nectriaceae</taxon>
        <taxon>Dactylonectria</taxon>
    </lineage>
</organism>